<dbReference type="PANTHER" id="PTHR30118:SF15">
    <property type="entry name" value="TRANSCRIPTIONAL REGULATORY PROTEIN"/>
    <property type="match status" value="1"/>
</dbReference>
<reference evidence="6 7" key="1">
    <citation type="submission" date="2019-09" db="EMBL/GenBank/DDBJ databases">
        <authorList>
            <person name="Depoorter E."/>
        </authorList>
    </citation>
    <scope>NUCLEOTIDE SEQUENCE [LARGE SCALE GENOMIC DNA]</scope>
    <source>
        <strain evidence="6 7">R-17378</strain>
    </source>
</reference>
<organism evidence="6 7">
    <name type="scientific">Burkholderia aenigmatica</name>
    <dbReference type="NCBI Taxonomy" id="2015348"/>
    <lineage>
        <taxon>Bacteria</taxon>
        <taxon>Pseudomonadati</taxon>
        <taxon>Pseudomonadota</taxon>
        <taxon>Betaproteobacteria</taxon>
        <taxon>Burkholderiales</taxon>
        <taxon>Burkholderiaceae</taxon>
        <taxon>Burkholderia</taxon>
        <taxon>Burkholderia cepacia complex</taxon>
    </lineage>
</organism>
<dbReference type="Gene3D" id="3.40.190.10">
    <property type="entry name" value="Periplasmic binding protein-like II"/>
    <property type="match status" value="2"/>
</dbReference>
<evidence type="ECO:0000256" key="1">
    <source>
        <dbReference type="ARBA" id="ARBA00009437"/>
    </source>
</evidence>
<dbReference type="Pfam" id="PF03466">
    <property type="entry name" value="LysR_substrate"/>
    <property type="match status" value="1"/>
</dbReference>
<evidence type="ECO:0000256" key="4">
    <source>
        <dbReference type="ARBA" id="ARBA00023163"/>
    </source>
</evidence>
<dbReference type="EMBL" id="CABVQG010000011">
    <property type="protein sequence ID" value="VWC73736.1"/>
    <property type="molecule type" value="Genomic_DNA"/>
</dbReference>
<keyword evidence="4" id="KW-0804">Transcription</keyword>
<comment type="similarity">
    <text evidence="1">Belongs to the LysR transcriptional regulatory family.</text>
</comment>
<keyword evidence="2" id="KW-0805">Transcription regulation</keyword>
<dbReference type="Gene3D" id="1.10.10.10">
    <property type="entry name" value="Winged helix-like DNA-binding domain superfamily/Winged helix DNA-binding domain"/>
    <property type="match status" value="1"/>
</dbReference>
<gene>
    <name evidence="6" type="ORF">BLA17378_03446</name>
</gene>
<dbReference type="Pfam" id="PF00126">
    <property type="entry name" value="HTH_1"/>
    <property type="match status" value="1"/>
</dbReference>
<evidence type="ECO:0000256" key="2">
    <source>
        <dbReference type="ARBA" id="ARBA00023015"/>
    </source>
</evidence>
<evidence type="ECO:0000259" key="5">
    <source>
        <dbReference type="PROSITE" id="PS50931"/>
    </source>
</evidence>
<dbReference type="PANTHER" id="PTHR30118">
    <property type="entry name" value="HTH-TYPE TRANSCRIPTIONAL REGULATOR LEUO-RELATED"/>
    <property type="match status" value="1"/>
</dbReference>
<evidence type="ECO:0000256" key="3">
    <source>
        <dbReference type="ARBA" id="ARBA00023125"/>
    </source>
</evidence>
<proteinExistence type="inferred from homology"/>
<dbReference type="SUPFAM" id="SSF53850">
    <property type="entry name" value="Periplasmic binding protein-like II"/>
    <property type="match status" value="1"/>
</dbReference>
<evidence type="ECO:0000313" key="7">
    <source>
        <dbReference type="Proteomes" id="UP000494120"/>
    </source>
</evidence>
<keyword evidence="3" id="KW-0238">DNA-binding</keyword>
<name>A0ABY6XX92_9BURK</name>
<dbReference type="InterPro" id="IPR037402">
    <property type="entry name" value="YidZ_PBP2"/>
</dbReference>
<protein>
    <submittedName>
        <fullName evidence="6">LysR family transcriptional regulator</fullName>
    </submittedName>
</protein>
<keyword evidence="7" id="KW-1185">Reference proteome</keyword>
<dbReference type="SUPFAM" id="SSF46785">
    <property type="entry name" value="Winged helix' DNA-binding domain"/>
    <property type="match status" value="1"/>
</dbReference>
<dbReference type="InterPro" id="IPR005119">
    <property type="entry name" value="LysR_subst-bd"/>
</dbReference>
<feature type="domain" description="HTH lysR-type" evidence="5">
    <location>
        <begin position="26"/>
        <end position="83"/>
    </location>
</feature>
<sequence length="324" mass="36765">MRQRKSDEAIRQPNAESARQKRVRQLDLNLLKIFEVVFRERHLSRAAQSLALTPSAVSHALGRLREYLDDELFVRDGRSMQPTATCLRMAPNLLEQLAKLRQLLQQWGQFNPTETRQTFRLGMPDALEPLVLPALTRALSEQAPLAALASSPIDRKRMTSALSSGNLDLAIDIALPISEPLRHHPLLEDAFCIFVRRGHPLIRGMTMAKYLKANHVAVSTRAQGTVLEDVALLNLGLQRNISVRCQNYYSACRIVQHSDLLLTMPEKLAMQIDTSKSLVPIDPPFSLPAIHLHMYWHINSDQDVANQWFRKLITDTEARMGFQQ</sequence>
<dbReference type="InterPro" id="IPR000847">
    <property type="entry name" value="LysR_HTH_N"/>
</dbReference>
<dbReference type="InterPro" id="IPR036388">
    <property type="entry name" value="WH-like_DNA-bd_sf"/>
</dbReference>
<accession>A0ABY6XX92</accession>
<dbReference type="CDD" id="cd08417">
    <property type="entry name" value="PBP2_Nitroaromatics_like"/>
    <property type="match status" value="1"/>
</dbReference>
<dbReference type="PROSITE" id="PS50931">
    <property type="entry name" value="HTH_LYSR"/>
    <property type="match status" value="1"/>
</dbReference>
<dbReference type="Proteomes" id="UP000494120">
    <property type="component" value="Unassembled WGS sequence"/>
</dbReference>
<dbReference type="InterPro" id="IPR050389">
    <property type="entry name" value="LysR-type_TF"/>
</dbReference>
<evidence type="ECO:0000313" key="6">
    <source>
        <dbReference type="EMBL" id="VWC73736.1"/>
    </source>
</evidence>
<dbReference type="InterPro" id="IPR036390">
    <property type="entry name" value="WH_DNA-bd_sf"/>
</dbReference>
<comment type="caution">
    <text evidence="6">The sequence shown here is derived from an EMBL/GenBank/DDBJ whole genome shotgun (WGS) entry which is preliminary data.</text>
</comment>
<dbReference type="RefSeq" id="WP_174957775.1">
    <property type="nucleotide sequence ID" value="NZ_CABVQG010000011.1"/>
</dbReference>